<comment type="caution">
    <text evidence="3">The sequence shown here is derived from an EMBL/GenBank/DDBJ whole genome shotgun (WGS) entry which is preliminary data.</text>
</comment>
<feature type="transmembrane region" description="Helical" evidence="1">
    <location>
        <begin position="245"/>
        <end position="268"/>
    </location>
</feature>
<keyword evidence="1" id="KW-1133">Transmembrane helix</keyword>
<dbReference type="SUPFAM" id="SSF55486">
    <property type="entry name" value="Metalloproteases ('zincins'), catalytic domain"/>
    <property type="match status" value="1"/>
</dbReference>
<feature type="transmembrane region" description="Helical" evidence="1">
    <location>
        <begin position="565"/>
        <end position="585"/>
    </location>
</feature>
<keyword evidence="3" id="KW-0031">Aminopeptidase</keyword>
<feature type="transmembrane region" description="Helical" evidence="1">
    <location>
        <begin position="522"/>
        <end position="544"/>
    </location>
</feature>
<name>A0ABQ6PJ64_9BACT</name>
<dbReference type="Proteomes" id="UP001338309">
    <property type="component" value="Unassembled WGS sequence"/>
</dbReference>
<reference evidence="3 4" key="1">
    <citation type="submission" date="2023-08" db="EMBL/GenBank/DDBJ databases">
        <title>Draft genome sequence of Algoriphagus confluentis.</title>
        <authorList>
            <person name="Takatani N."/>
            <person name="Hosokawa M."/>
            <person name="Sawabe T."/>
        </authorList>
    </citation>
    <scope>NUCLEOTIDE SEQUENCE [LARGE SCALE GENOMIC DNA]</scope>
    <source>
        <strain evidence="3 4">NBRC 111222</strain>
    </source>
</reference>
<evidence type="ECO:0000313" key="4">
    <source>
        <dbReference type="Proteomes" id="UP001338309"/>
    </source>
</evidence>
<feature type="transmembrane region" description="Helical" evidence="1">
    <location>
        <begin position="57"/>
        <end position="78"/>
    </location>
</feature>
<protein>
    <submittedName>
        <fullName evidence="3">M1 family aminopeptidase</fullName>
    </submittedName>
</protein>
<dbReference type="Pfam" id="PF01433">
    <property type="entry name" value="Peptidase_M1"/>
    <property type="match status" value="1"/>
</dbReference>
<keyword evidence="3" id="KW-0378">Hydrolase</keyword>
<dbReference type="EMBL" id="BTPD01000002">
    <property type="protein sequence ID" value="GMQ27996.1"/>
    <property type="molecule type" value="Genomic_DNA"/>
</dbReference>
<gene>
    <name evidence="3" type="ORF">Aconfl_06390</name>
</gene>
<feature type="transmembrane region" description="Helical" evidence="1">
    <location>
        <begin position="179"/>
        <end position="196"/>
    </location>
</feature>
<evidence type="ECO:0000259" key="2">
    <source>
        <dbReference type="Pfam" id="PF01433"/>
    </source>
</evidence>
<keyword evidence="3" id="KW-0645">Protease</keyword>
<feature type="transmembrane region" description="Helical" evidence="1">
    <location>
        <begin position="20"/>
        <end position="37"/>
    </location>
</feature>
<dbReference type="InterPro" id="IPR027268">
    <property type="entry name" value="Peptidase_M4/M1_CTD_sf"/>
</dbReference>
<feature type="transmembrane region" description="Helical" evidence="1">
    <location>
        <begin position="148"/>
        <end position="172"/>
    </location>
</feature>
<dbReference type="InterPro" id="IPR014782">
    <property type="entry name" value="Peptidase_M1_dom"/>
</dbReference>
<feature type="transmembrane region" description="Helical" evidence="1">
    <location>
        <begin position="400"/>
        <end position="426"/>
    </location>
</feature>
<keyword evidence="4" id="KW-1185">Reference proteome</keyword>
<keyword evidence="1" id="KW-0472">Membrane</keyword>
<dbReference type="Gene3D" id="1.10.390.10">
    <property type="entry name" value="Neutral Protease Domain 2"/>
    <property type="match status" value="1"/>
</dbReference>
<feature type="transmembrane region" description="Helical" evidence="1">
    <location>
        <begin position="360"/>
        <end position="379"/>
    </location>
</feature>
<feature type="domain" description="Peptidase M1 membrane alanine aminopeptidase" evidence="2">
    <location>
        <begin position="939"/>
        <end position="1082"/>
    </location>
</feature>
<evidence type="ECO:0000256" key="1">
    <source>
        <dbReference type="SAM" id="Phobius"/>
    </source>
</evidence>
<feature type="transmembrane region" description="Helical" evidence="1">
    <location>
        <begin position="479"/>
        <end position="502"/>
    </location>
</feature>
<accession>A0ABQ6PJ64</accession>
<evidence type="ECO:0000313" key="3">
    <source>
        <dbReference type="EMBL" id="GMQ27996.1"/>
    </source>
</evidence>
<dbReference type="RefSeq" id="WP_338222796.1">
    <property type="nucleotide sequence ID" value="NZ_BTPD01000002.1"/>
</dbReference>
<keyword evidence="1" id="KW-0812">Transmembrane</keyword>
<dbReference type="GO" id="GO:0004177">
    <property type="term" value="F:aminopeptidase activity"/>
    <property type="evidence" value="ECO:0007669"/>
    <property type="project" value="UniProtKB-KW"/>
</dbReference>
<feature type="transmembrane region" description="Helical" evidence="1">
    <location>
        <begin position="320"/>
        <end position="340"/>
    </location>
</feature>
<feature type="transmembrane region" description="Helical" evidence="1">
    <location>
        <begin position="104"/>
        <end position="128"/>
    </location>
</feature>
<feature type="transmembrane region" description="Helical" evidence="1">
    <location>
        <begin position="446"/>
        <end position="467"/>
    </location>
</feature>
<organism evidence="3 4">
    <name type="scientific">Algoriphagus confluentis</name>
    <dbReference type="NCBI Taxonomy" id="1697556"/>
    <lineage>
        <taxon>Bacteria</taxon>
        <taxon>Pseudomonadati</taxon>
        <taxon>Bacteroidota</taxon>
        <taxon>Cytophagia</taxon>
        <taxon>Cytophagales</taxon>
        <taxon>Cyclobacteriaceae</taxon>
        <taxon>Algoriphagus</taxon>
    </lineage>
</organism>
<proteinExistence type="predicted"/>
<sequence>MFKDIFLFELKYRLSRPATWIYLALLVVVPMLLIGFGNTPAGSEKVYHNSPIVIANLLVLVSLFGILIASAIMGVPLYRDLEHKTGTFLFSYPISKFGYFMGRFWGSFVILLFISLGALIGVYLGSLLGPLFGTDAERYGPNLLINYLHPWLTLVVPNLWLAGSLFFALIIFTRNIRSIYSGGIVIFIGYLLANFLSQDIENKDLVQLIDPFGLNSFNLQTRYLTPFEQNTFLLSVTGNLLWNRIIWVLVGLAFFLASYFRFDFTYFFQTSQKKSVQKNEPQEAPSGIFKKVLPDFSSGYQWNSLLTLTKIEMQNVLKDVYFRSILLGGMIFLVLDFWIGNSIYSVPNLPSTSFLMEYKGYDYNLFVFIIIVFFTGEALHRDRSTGYSVINDTFPVKDGVVVASKFLGMALISLVLASLPIVVGLIVQTLKGFYKYDLSVYLVDSYLITFPDYIQMVMLVFAVHLVVNNKFAGHAAAIGIWLVMIILQSFASYNFNLFFFSYKPSYTWSDMNGLGHFAEPLVWFNMYWTAWGVFLVLFFSIFFSRGAENSWKSRWNTAKGRMKNSSTKISFAFLVIALLCGTYIYQTVVYENGYLTSEEGKLRSVAYEKQLKKYERIPQPKITKIKINADLYPMERRAEFLVEVEMVNKTDSPIDSIHFNSIDLTSFKIIHQGDTLPHRFPLTYEPRKFQIFGKNPEREWYQITALPKPMMPGDTLNFTIVSNKAYEGFPNSGYGREIVYNGTFFSGGIPEIGYNANAELSSDEDRKKYDLPAKPEDLPEHSDPYGQSTLLFADDADLIQFEAVVSTIPSQIAVAPGYLQREWEENGRRYFHYIQDTPIQAFFTFVSADYEVLKAAGSLPDGQEVNIEIFHHPSHTYNLDRFLAAYQDGLTYFSETYGDFQFRQMRLLEFPRYAGFAQSFPNTVPFSESFGWVADFKDPDDFDYVYYVTAHELAHQWWGHQITPNYTRGSNLISEALAEFSALILTERRYGKDNMKRFLKEELDNYLSGRSNESKKENTFINTNRAYQWYYKGSLILYGLRDLIGAEAMDSALYAFNQEFGLREAPPFPGSYDLYRHLDQATPDSLKYYLDDTWNKITLYDNKAEKAVAKKVAEGEYEITLDIRSQKLYADETGKESNAEYEADYIDVGVFAAEDKDENGRTRVNPLYVQKHKIKPGQSTLTVKVKGQPVKAGIDPYNKLIDRIPDDNTKDVEIQ</sequence>